<keyword evidence="5" id="KW-0119">Carbohydrate metabolism</keyword>
<gene>
    <name evidence="11" type="ORF">PEDI_48760</name>
</gene>
<evidence type="ECO:0000256" key="10">
    <source>
        <dbReference type="SAM" id="SignalP"/>
    </source>
</evidence>
<protein>
    <recommendedName>
        <fullName evidence="13">Glycosyl hydrolases family 28</fullName>
    </recommendedName>
</protein>
<sequence>MSRKFLFIIFILGYNLFSCAPAEEDIVIYHYPKEVEPSGQFKAWLAGAEATVYPTEVAGLLTFGAHKAVEVVVEPQFAFKKVDIRPQNLGIKAKIEGGKVIFSMPVASKVVLEFDQRVYQLLYVFSQTPVEDRPADIIFKSGEYYQNGFAQVKSGQKVWVQAGAVVEGYFLMEDVEEVEIFGHGIIDNSRLGHGAEQGYHGINWIKARDSKLENVHLIGNPRWSTSFFGCDDMEINDVRIIDWRPSDDGIDLVGCRNVEVKNAFIRTKDDCIAIKAMPFDVYWPTAPEEVHHQVKVDVGCRNVENIRVSNCVLWNAEWGNAIEIGFETQADSIGNILFTNIDVLHVEANGGVFTIHNGDRALVHNVHYKDIRIEEANGFLCHFQILDSHYSKDDTRGNGQNIMLENIAMQGPVQLNSLITGLSDQYAYRGISFHNISLNDKVLNNITDAGLYSEYSYDITFE</sequence>
<evidence type="ECO:0000256" key="9">
    <source>
        <dbReference type="RuleBase" id="RU361169"/>
    </source>
</evidence>
<evidence type="ECO:0000313" key="12">
    <source>
        <dbReference type="Proteomes" id="UP001310022"/>
    </source>
</evidence>
<keyword evidence="4" id="KW-0325">Glycoprotein</keyword>
<evidence type="ECO:0000256" key="7">
    <source>
        <dbReference type="ARBA" id="ARBA00023326"/>
    </source>
</evidence>
<feature type="chain" id="PRO_5042933463" description="Glycosyl hydrolases family 28" evidence="10">
    <location>
        <begin position="23"/>
        <end position="462"/>
    </location>
</feature>
<dbReference type="GO" id="GO:0004650">
    <property type="term" value="F:polygalacturonase activity"/>
    <property type="evidence" value="ECO:0007669"/>
    <property type="project" value="InterPro"/>
</dbReference>
<dbReference type="Gene3D" id="2.160.20.10">
    <property type="entry name" value="Single-stranded right-handed beta-helix, Pectin lyase-like"/>
    <property type="match status" value="1"/>
</dbReference>
<dbReference type="InterPro" id="IPR012334">
    <property type="entry name" value="Pectin_lyas_fold"/>
</dbReference>
<dbReference type="GO" id="GO:0000272">
    <property type="term" value="P:polysaccharide catabolic process"/>
    <property type="evidence" value="ECO:0007669"/>
    <property type="project" value="UniProtKB-KW"/>
</dbReference>
<dbReference type="InterPro" id="IPR000743">
    <property type="entry name" value="Glyco_hydro_28"/>
</dbReference>
<evidence type="ECO:0008006" key="13">
    <source>
        <dbReference type="Google" id="ProtNLM"/>
    </source>
</evidence>
<evidence type="ECO:0000256" key="3">
    <source>
        <dbReference type="ARBA" id="ARBA00022801"/>
    </source>
</evidence>
<evidence type="ECO:0000256" key="5">
    <source>
        <dbReference type="ARBA" id="ARBA00023277"/>
    </source>
</evidence>
<keyword evidence="10" id="KW-0732">Signal</keyword>
<comment type="function">
    <text evidence="8">Pectinolytic enzyme involved in the degradation of xylogalacturonan (xga), a galacturonan backbone heavily substituted with xylose, and which is one important component of the hairy regions of pectin. Activity requires a galacturonic acid backbone substituted with xylose.</text>
</comment>
<evidence type="ECO:0000256" key="6">
    <source>
        <dbReference type="ARBA" id="ARBA00023295"/>
    </source>
</evidence>
<organism evidence="11 12">
    <name type="scientific">Persicobacter diffluens</name>
    <dbReference type="NCBI Taxonomy" id="981"/>
    <lineage>
        <taxon>Bacteria</taxon>
        <taxon>Pseudomonadati</taxon>
        <taxon>Bacteroidota</taxon>
        <taxon>Cytophagia</taxon>
        <taxon>Cytophagales</taxon>
        <taxon>Persicobacteraceae</taxon>
        <taxon>Persicobacter</taxon>
    </lineage>
</organism>
<dbReference type="InterPro" id="IPR011050">
    <property type="entry name" value="Pectin_lyase_fold/virulence"/>
</dbReference>
<dbReference type="Pfam" id="PF00295">
    <property type="entry name" value="Glyco_hydro_28"/>
    <property type="match status" value="1"/>
</dbReference>
<comment type="similarity">
    <text evidence="1 9">Belongs to the glycosyl hydrolase 28 family.</text>
</comment>
<keyword evidence="6 9" id="KW-0326">Glycosidase</keyword>
<keyword evidence="12" id="KW-1185">Reference proteome</keyword>
<evidence type="ECO:0000256" key="1">
    <source>
        <dbReference type="ARBA" id="ARBA00008834"/>
    </source>
</evidence>
<dbReference type="EMBL" id="BQKE01000005">
    <property type="protein sequence ID" value="GJM64324.1"/>
    <property type="molecule type" value="Genomic_DNA"/>
</dbReference>
<evidence type="ECO:0000256" key="8">
    <source>
        <dbReference type="ARBA" id="ARBA00037278"/>
    </source>
</evidence>
<dbReference type="SUPFAM" id="SSF51126">
    <property type="entry name" value="Pectin lyase-like"/>
    <property type="match status" value="1"/>
</dbReference>
<proteinExistence type="inferred from homology"/>
<evidence type="ECO:0000256" key="2">
    <source>
        <dbReference type="ARBA" id="ARBA00022737"/>
    </source>
</evidence>
<reference evidence="11 12" key="1">
    <citation type="submission" date="2021-12" db="EMBL/GenBank/DDBJ databases">
        <title>Genome sequencing of bacteria with rrn-lacking chromosome and rrn-plasmid.</title>
        <authorList>
            <person name="Anda M."/>
            <person name="Iwasaki W."/>
        </authorList>
    </citation>
    <scope>NUCLEOTIDE SEQUENCE [LARGE SCALE GENOMIC DNA]</scope>
    <source>
        <strain evidence="11 12">NBRC 15940</strain>
    </source>
</reference>
<evidence type="ECO:0000313" key="11">
    <source>
        <dbReference type="EMBL" id="GJM64324.1"/>
    </source>
</evidence>
<dbReference type="PANTHER" id="PTHR31736">
    <property type="match status" value="1"/>
</dbReference>
<keyword evidence="7" id="KW-0624">Polysaccharide degradation</keyword>
<accession>A0AAN4W3Q4</accession>
<dbReference type="AlphaFoldDB" id="A0AAN4W3Q4"/>
<comment type="caution">
    <text evidence="11">The sequence shown here is derived from an EMBL/GenBank/DDBJ whole genome shotgun (WGS) entry which is preliminary data.</text>
</comment>
<feature type="signal peptide" evidence="10">
    <location>
        <begin position="1"/>
        <end position="22"/>
    </location>
</feature>
<keyword evidence="3 9" id="KW-0378">Hydrolase</keyword>
<keyword evidence="2" id="KW-0677">Repeat</keyword>
<evidence type="ECO:0000256" key="4">
    <source>
        <dbReference type="ARBA" id="ARBA00023180"/>
    </source>
</evidence>
<name>A0AAN4W3Q4_9BACT</name>
<dbReference type="Proteomes" id="UP001310022">
    <property type="component" value="Unassembled WGS sequence"/>
</dbReference>
<dbReference type="RefSeq" id="WP_338239392.1">
    <property type="nucleotide sequence ID" value="NZ_BQKE01000005.1"/>
</dbReference>
<dbReference type="PANTHER" id="PTHR31736:SF9">
    <property type="entry name" value="ENDO-XYLOGALACTURONAN HYDROLASE A-RELATED"/>
    <property type="match status" value="1"/>
</dbReference>